<keyword evidence="1" id="KW-0812">Transmembrane</keyword>
<evidence type="ECO:0000313" key="2">
    <source>
        <dbReference type="EMBL" id="RDB36530.1"/>
    </source>
</evidence>
<evidence type="ECO:0008006" key="4">
    <source>
        <dbReference type="Google" id="ProtNLM"/>
    </source>
</evidence>
<proteinExistence type="predicted"/>
<comment type="caution">
    <text evidence="2">The sequence shown here is derived from an EMBL/GenBank/DDBJ whole genome shotgun (WGS) entry which is preliminary data.</text>
</comment>
<organism evidence="2 3">
    <name type="scientific">Spirobacillus cienkowskii</name>
    <dbReference type="NCBI Taxonomy" id="495820"/>
    <lineage>
        <taxon>Bacteria</taxon>
        <taxon>Pseudomonadati</taxon>
        <taxon>Bdellovibrionota</taxon>
        <taxon>Oligoflexia</taxon>
        <taxon>Silvanigrellales</taxon>
        <taxon>Spirobacillus</taxon>
    </lineage>
</organism>
<gene>
    <name evidence="2" type="ORF">DCC88_04440</name>
</gene>
<protein>
    <recommendedName>
        <fullName evidence="4">IcmF-related N-terminal domain-containing protein</fullName>
    </recommendedName>
</protein>
<accession>A0A369KT23</accession>
<name>A0A369KT23_9BACT</name>
<evidence type="ECO:0000256" key="1">
    <source>
        <dbReference type="SAM" id="Phobius"/>
    </source>
</evidence>
<dbReference type="EMBL" id="QOVW01000059">
    <property type="protein sequence ID" value="RDB36530.1"/>
    <property type="molecule type" value="Genomic_DNA"/>
</dbReference>
<evidence type="ECO:0000313" key="3">
    <source>
        <dbReference type="Proteomes" id="UP000253934"/>
    </source>
</evidence>
<reference evidence="2" key="1">
    <citation type="submission" date="2018-04" db="EMBL/GenBank/DDBJ databases">
        <title>Draft genome sequence of the Candidatus Spirobacillus cienkowskii, a pathogen of freshwater Daphnia species, reconstructed from hemolymph metagenomic reads.</title>
        <authorList>
            <person name="Bresciani L."/>
            <person name="Lemos L.N."/>
            <person name="Wale N."/>
            <person name="Lin J.Y."/>
            <person name="Fernandes G.R."/>
            <person name="Duffy M.A."/>
            <person name="Rodrigues J.M."/>
        </authorList>
    </citation>
    <scope>NUCLEOTIDE SEQUENCE [LARGE SCALE GENOMIC DNA]</scope>
    <source>
        <strain evidence="2">Binning01</strain>
    </source>
</reference>
<sequence>MSLVIIYILTIVALAAITYFLYIQINPDISKFIKNEKIKTFLYDCYHIRKNKNKLHSKNLFFLIGKNTNEIYHEILKVQNGEFANNLLTDEKIPFEMITVNSVNYLFFNENILINNDYRLKYNINKIVSSRTSIMLDGIIFFPSESAFSNNNINLKEISEEAQIFSKLYRRISLKLKSKIPLFFIDRSKINEIPQFCSSSHTMEQDKSPYFCFIHETIQNSESLNSELIKSIDLSVNALEVQNLLYLKTLNQQYLSSTICFFYKLKHSILCFSKNYIDYFYKSFDKKNKEHTNYHYVINMSCFQKNPINFDDQDSNIFNMIKYFSKNLINFSNVTKEYVSNKLRTRSLVVFITALHLFFATYAVIASNDFLQTNRDFYISKFHKISTYIKEYKKTSDISSVKIEELLDDSDSITKNSLYHALLFPSWSSQSNQEISKKYNQILANFLNEIITDKFKSLVTNLFSESNIDNKSADEILDYCINFIKLNKSIYNVYFSFQNPDSKNYSTALSEMTNFIFKINSSKISIEKNIFSSLNIKEMPHFINIDLKDFNELSNKNLNFLIQSYFNKFNETNKAYLNSKLIEDTLISIKTQSEIEKNKNIIILAKNLSTNLSQLKNSLLTIPKNQKDIDLFYGIKIVELIKETEQNPIFNKTIATKISEIAEENLVQFKYKLSGITPLGLFFPIIVNESDSLTINPALEQIMISLGKLEELPKFYDNENTPRGFLKQSSFEYTPTSLWDTERLKSNLQITERFYQTLQSIKTPEIPDSLTIFLNKFSSALNYEFWKENLPLALKSEGINKNLGDNTTPDNDEKLLANIQVAAPILKQISNQLLASSPSSELYSKLNFIVTQQIDFLINNYYQNLNNTSFFIPKSIDFHKWKGNSSPIFDLFGFTSEDDLKTFLNNQKSSLELYYNKNIAPLLNAYDCYFKSSGKMINNKALLILLNLRNNLATTPEANTYSFFLNYISSNMTQLRLDSCENFALNPPSIIKMNSDDFFAIKLNKLYSPLSNQCKALLLHQALLNYDNFALKFNNLLSGKFPFANESKNLLQNSIDDLSLVISEFKKLEKQDLPILTTTNNPLQDRKDIQNFIKDMKLIVDFLEINSDKDGNTNSPTFKVDFNFRTNTEHENLANQIINWSIQSADRIYGSEYGNKNIANFIWKYSEPIKFAVTLANSSKYQINKNISDKNVLIDNNTVIFNVKDSWSLIKLIFDYSECKANVSKCFNNTLQFKIPLSNKQNIILYTTITLKNLKNQKIMIPNFPTIAPYFDKKSVSSNFNDSINISNSRDSI</sequence>
<dbReference type="Proteomes" id="UP000253934">
    <property type="component" value="Unassembled WGS sequence"/>
</dbReference>
<keyword evidence="1" id="KW-0472">Membrane</keyword>
<keyword evidence="3" id="KW-1185">Reference proteome</keyword>
<keyword evidence="1" id="KW-1133">Transmembrane helix</keyword>
<feature type="transmembrane region" description="Helical" evidence="1">
    <location>
        <begin position="348"/>
        <end position="365"/>
    </location>
</feature>
<feature type="transmembrane region" description="Helical" evidence="1">
    <location>
        <begin position="6"/>
        <end position="25"/>
    </location>
</feature>